<organism evidence="2">
    <name type="scientific">Brassica campestris</name>
    <name type="common">Field mustard</name>
    <dbReference type="NCBI Taxonomy" id="3711"/>
    <lineage>
        <taxon>Eukaryota</taxon>
        <taxon>Viridiplantae</taxon>
        <taxon>Streptophyta</taxon>
        <taxon>Embryophyta</taxon>
        <taxon>Tracheophyta</taxon>
        <taxon>Spermatophyta</taxon>
        <taxon>Magnoliopsida</taxon>
        <taxon>eudicotyledons</taxon>
        <taxon>Gunneridae</taxon>
        <taxon>Pentapetalae</taxon>
        <taxon>rosids</taxon>
        <taxon>malvids</taxon>
        <taxon>Brassicales</taxon>
        <taxon>Brassicaceae</taxon>
        <taxon>Brassiceae</taxon>
        <taxon>Brassica</taxon>
    </lineage>
</organism>
<protein>
    <submittedName>
        <fullName evidence="1">Uncharacterized protein</fullName>
    </submittedName>
</protein>
<sequence>DKKKKKEWRRGSRRYVFLSVFFTQCKMITISIESHSNFCLNFFADLDRLIDANLLWSCDEPKVVIRESNVSPFLAAADAISATNFYFGMSMMLGKVFLSENFS</sequence>
<proteinExistence type="predicted"/>
<dbReference type="Gramene" id="A08p06730.2_BraZ1">
    <property type="protein sequence ID" value="A08p06730.2_BraZ1.CDS"/>
    <property type="gene ID" value="A08g06730.2_BraZ1"/>
</dbReference>
<evidence type="ECO:0000313" key="2">
    <source>
        <dbReference type="EMBL" id="VDD03164.1"/>
    </source>
</evidence>
<dbReference type="Proteomes" id="UP000694005">
    <property type="component" value="Chromosome A08"/>
</dbReference>
<dbReference type="EMBL" id="LR031575">
    <property type="protein sequence ID" value="VDD03164.1"/>
    <property type="molecule type" value="Genomic_DNA"/>
</dbReference>
<name>A0A3P6BQA1_BRACM</name>
<feature type="non-terminal residue" evidence="2">
    <location>
        <position position="1"/>
    </location>
</feature>
<gene>
    <name evidence="2" type="ORF">BRAA08T32641Z</name>
    <name evidence="1" type="ORF">BRAPAZ1V2_A08P06730.2</name>
</gene>
<reference evidence="2" key="1">
    <citation type="submission" date="2018-11" db="EMBL/GenBank/DDBJ databases">
        <authorList>
            <consortium name="Genoscope - CEA"/>
            <person name="William W."/>
        </authorList>
    </citation>
    <scope>NUCLEOTIDE SEQUENCE</scope>
</reference>
<dbReference type="EMBL" id="LS974624">
    <property type="protein sequence ID" value="CAG7897007.1"/>
    <property type="molecule type" value="Genomic_DNA"/>
</dbReference>
<accession>A0A3P6BQA1</accession>
<dbReference type="AlphaFoldDB" id="A0A3P6BQA1"/>
<evidence type="ECO:0000313" key="1">
    <source>
        <dbReference type="EMBL" id="CAG7897007.1"/>
    </source>
</evidence>